<evidence type="ECO:0000259" key="6">
    <source>
        <dbReference type="PROSITE" id="PS50109"/>
    </source>
</evidence>
<dbReference type="InterPro" id="IPR004358">
    <property type="entry name" value="Sig_transdc_His_kin-like_C"/>
</dbReference>
<dbReference type="Pfam" id="PF00512">
    <property type="entry name" value="HisKA"/>
    <property type="match status" value="1"/>
</dbReference>
<sequence>MYPTICFILISLLVFLFLKMSMNKQQLFLDKTSTAFKILELSSEAYVLTDALSNIILDCSTKLCSLSESTMENIIGQPLHSLFEVDSKEEFSTILGGYLQYKKEKYAQQLPLKKNDGTCISTIVTAYQGDHVTVSEDINCFFIREAIDNKLEEDVLEIKKMFQNVLDTIPTRIFWKDTNLNYLGCNNKFAQDAGIKSGERIFGKTDYDLAWKKEEADFFRFIDKRVIESGQAELDIIEPQLNADGTETWLETNKSPLLNFKGEIIGVLGTYTDITHRKKAEDTIKQHSRDLEIKNKELEQFAHITSHDLQEPLRSLSSFVELLSADYNDVLDETGKTYLNYISDSANRMRNLITGLLEYSLLSREIENETVDCSALLQEIIKDLAYIIEDTQAQIHINALPVLYSKPTQLRIVFQNIIQNAIKFKKRNTPPVIYISVENKGDLWQFKISDNGIGFNPSYSDKIFSLFQRLHNKSDYEGSGIGLAYCKKIIDLLGGAIWADSTEGAGSTFYFTIKK</sequence>
<dbReference type="CDD" id="cd00082">
    <property type="entry name" value="HisKA"/>
    <property type="match status" value="1"/>
</dbReference>
<dbReference type="GO" id="GO:0000155">
    <property type="term" value="F:phosphorelay sensor kinase activity"/>
    <property type="evidence" value="ECO:0007669"/>
    <property type="project" value="InterPro"/>
</dbReference>
<dbReference type="EC" id="2.7.13.3" evidence="2"/>
<dbReference type="Proteomes" id="UP000001822">
    <property type="component" value="Chromosome"/>
</dbReference>
<name>A0A6N4SVC3_CYTH3</name>
<proteinExistence type="predicted"/>
<dbReference type="Gene3D" id="3.30.450.20">
    <property type="entry name" value="PAS domain"/>
    <property type="match status" value="2"/>
</dbReference>
<dbReference type="SUPFAM" id="SSF47384">
    <property type="entry name" value="Homodimeric domain of signal transducing histidine kinase"/>
    <property type="match status" value="1"/>
</dbReference>
<gene>
    <name evidence="8" type="primary">arcB</name>
    <name evidence="8" type="ordered locus">CHU_3046</name>
</gene>
<dbReference type="EMBL" id="CP000383">
    <property type="protein sequence ID" value="ABG60287.1"/>
    <property type="molecule type" value="Genomic_DNA"/>
</dbReference>
<evidence type="ECO:0000256" key="5">
    <source>
        <dbReference type="ARBA" id="ARBA00022777"/>
    </source>
</evidence>
<evidence type="ECO:0000256" key="2">
    <source>
        <dbReference type="ARBA" id="ARBA00012438"/>
    </source>
</evidence>
<dbReference type="NCBIfam" id="TIGR00229">
    <property type="entry name" value="sensory_box"/>
    <property type="match status" value="1"/>
</dbReference>
<reference evidence="8 9" key="1">
    <citation type="journal article" date="2007" name="Appl. Environ. Microbiol.">
        <title>Genome sequence of the cellulolytic gliding bacterium Cytophaga hutchinsonii.</title>
        <authorList>
            <person name="Xie G."/>
            <person name="Bruce D.C."/>
            <person name="Challacombe J.F."/>
            <person name="Chertkov O."/>
            <person name="Detter J.C."/>
            <person name="Gilna P."/>
            <person name="Han C.S."/>
            <person name="Lucas S."/>
            <person name="Misra M."/>
            <person name="Myers G.L."/>
            <person name="Richardson P."/>
            <person name="Tapia R."/>
            <person name="Thayer N."/>
            <person name="Thompson L.S."/>
            <person name="Brettin T.S."/>
            <person name="Henrissat B."/>
            <person name="Wilson D.B."/>
            <person name="McBride M.J."/>
        </authorList>
    </citation>
    <scope>NUCLEOTIDE SEQUENCE [LARGE SCALE GENOMIC DNA]</scope>
    <source>
        <strain evidence="9">ATCC 33406 / DSM 1761 / CIP 103989 / NBRC 15051 / NCIMB 9469 / D465</strain>
    </source>
</reference>
<evidence type="ECO:0000256" key="3">
    <source>
        <dbReference type="ARBA" id="ARBA00022553"/>
    </source>
</evidence>
<dbReference type="SMART" id="SM00387">
    <property type="entry name" value="HATPase_c"/>
    <property type="match status" value="1"/>
</dbReference>
<dbReference type="Gene3D" id="3.30.565.10">
    <property type="entry name" value="Histidine kinase-like ATPase, C-terminal domain"/>
    <property type="match status" value="1"/>
</dbReference>
<keyword evidence="5 8" id="KW-0418">Kinase</keyword>
<keyword evidence="3" id="KW-0597">Phosphoprotein</keyword>
<dbReference type="InterPro" id="IPR052162">
    <property type="entry name" value="Sensor_kinase/Photoreceptor"/>
</dbReference>
<keyword evidence="4 8" id="KW-0808">Transferase</keyword>
<dbReference type="InterPro" id="IPR035965">
    <property type="entry name" value="PAS-like_dom_sf"/>
</dbReference>
<evidence type="ECO:0000313" key="8">
    <source>
        <dbReference type="EMBL" id="ABG60287.1"/>
    </source>
</evidence>
<dbReference type="FunFam" id="3.30.565.10:FF:000006">
    <property type="entry name" value="Sensor histidine kinase WalK"/>
    <property type="match status" value="1"/>
</dbReference>
<organism evidence="8 9">
    <name type="scientific">Cytophaga hutchinsonii (strain ATCC 33406 / DSM 1761 / CIP 103989 / NBRC 15051 / NCIMB 9469 / D465)</name>
    <dbReference type="NCBI Taxonomy" id="269798"/>
    <lineage>
        <taxon>Bacteria</taxon>
        <taxon>Pseudomonadati</taxon>
        <taxon>Bacteroidota</taxon>
        <taxon>Cytophagia</taxon>
        <taxon>Cytophagales</taxon>
        <taxon>Cytophagaceae</taxon>
        <taxon>Cytophaga</taxon>
    </lineage>
</organism>
<dbReference type="InterPro" id="IPR003594">
    <property type="entry name" value="HATPase_dom"/>
</dbReference>
<dbReference type="Pfam" id="PF08448">
    <property type="entry name" value="PAS_4"/>
    <property type="match status" value="1"/>
</dbReference>
<dbReference type="SMART" id="SM00388">
    <property type="entry name" value="HisKA"/>
    <property type="match status" value="1"/>
</dbReference>
<dbReference type="InterPro" id="IPR003661">
    <property type="entry name" value="HisK_dim/P_dom"/>
</dbReference>
<accession>A0A6N4SVC3</accession>
<dbReference type="InterPro" id="IPR013656">
    <property type="entry name" value="PAS_4"/>
</dbReference>
<protein>
    <recommendedName>
        <fullName evidence="2">histidine kinase</fullName>
        <ecNumber evidence="2">2.7.13.3</ecNumber>
    </recommendedName>
</protein>
<dbReference type="AlphaFoldDB" id="A0A6N4SVC3"/>
<dbReference type="SUPFAM" id="SSF55874">
    <property type="entry name" value="ATPase domain of HSP90 chaperone/DNA topoisomerase II/histidine kinase"/>
    <property type="match status" value="1"/>
</dbReference>
<dbReference type="SUPFAM" id="SSF55785">
    <property type="entry name" value="PYP-like sensor domain (PAS domain)"/>
    <property type="match status" value="2"/>
</dbReference>
<dbReference type="PROSITE" id="PS50113">
    <property type="entry name" value="PAC"/>
    <property type="match status" value="1"/>
</dbReference>
<dbReference type="PRINTS" id="PR00344">
    <property type="entry name" value="BCTRLSENSOR"/>
</dbReference>
<dbReference type="PROSITE" id="PS50109">
    <property type="entry name" value="HIS_KIN"/>
    <property type="match status" value="1"/>
</dbReference>
<dbReference type="InterPro" id="IPR000700">
    <property type="entry name" value="PAS-assoc_C"/>
</dbReference>
<dbReference type="InterPro" id="IPR005467">
    <property type="entry name" value="His_kinase_dom"/>
</dbReference>
<evidence type="ECO:0000313" key="9">
    <source>
        <dbReference type="Proteomes" id="UP000001822"/>
    </source>
</evidence>
<dbReference type="Gene3D" id="1.10.287.130">
    <property type="match status" value="1"/>
</dbReference>
<dbReference type="InterPro" id="IPR036890">
    <property type="entry name" value="HATPase_C_sf"/>
</dbReference>
<dbReference type="KEGG" id="chu:CHU_3046"/>
<feature type="domain" description="PAC" evidence="7">
    <location>
        <begin position="230"/>
        <end position="286"/>
    </location>
</feature>
<dbReference type="Pfam" id="PF13426">
    <property type="entry name" value="PAS_9"/>
    <property type="match status" value="1"/>
</dbReference>
<dbReference type="PANTHER" id="PTHR43304">
    <property type="entry name" value="PHYTOCHROME-LIKE PROTEIN CPH1"/>
    <property type="match status" value="1"/>
</dbReference>
<dbReference type="InterPro" id="IPR036097">
    <property type="entry name" value="HisK_dim/P_sf"/>
</dbReference>
<evidence type="ECO:0000256" key="1">
    <source>
        <dbReference type="ARBA" id="ARBA00000085"/>
    </source>
</evidence>
<evidence type="ECO:0000259" key="7">
    <source>
        <dbReference type="PROSITE" id="PS50113"/>
    </source>
</evidence>
<dbReference type="InterPro" id="IPR000014">
    <property type="entry name" value="PAS"/>
</dbReference>
<evidence type="ECO:0000256" key="4">
    <source>
        <dbReference type="ARBA" id="ARBA00022679"/>
    </source>
</evidence>
<keyword evidence="9" id="KW-1185">Reference proteome</keyword>
<dbReference type="Pfam" id="PF02518">
    <property type="entry name" value="HATPase_c"/>
    <property type="match status" value="1"/>
</dbReference>
<feature type="domain" description="Histidine kinase" evidence="6">
    <location>
        <begin position="304"/>
        <end position="515"/>
    </location>
</feature>
<dbReference type="PANTHER" id="PTHR43304:SF1">
    <property type="entry name" value="PAC DOMAIN-CONTAINING PROTEIN"/>
    <property type="match status" value="1"/>
</dbReference>
<comment type="catalytic activity">
    <reaction evidence="1">
        <text>ATP + protein L-histidine = ADP + protein N-phospho-L-histidine.</text>
        <dbReference type="EC" id="2.7.13.3"/>
    </reaction>
</comment>